<evidence type="ECO:0000313" key="2">
    <source>
        <dbReference type="EMBL" id="KRZ80726.1"/>
    </source>
</evidence>
<keyword evidence="3" id="KW-1185">Reference proteome</keyword>
<dbReference type="AlphaFoldDB" id="A0A0V1N9M3"/>
<evidence type="ECO:0000256" key="1">
    <source>
        <dbReference type="SAM" id="Phobius"/>
    </source>
</evidence>
<name>A0A0V1N9M3_9BILA</name>
<keyword evidence="1" id="KW-0472">Membrane</keyword>
<gene>
    <name evidence="2" type="ORF">T10_4842</name>
</gene>
<dbReference type="Proteomes" id="UP000054843">
    <property type="component" value="Unassembled WGS sequence"/>
</dbReference>
<keyword evidence="1" id="KW-1133">Transmembrane helix</keyword>
<sequence length="78" mass="9014">MTNQPFSIQMVKYRSSTYDRFCSAVPVIYQIRADFTQSAIPPLAGSIINICWISVWAMAIWMNPYLRICMQVDKCSEI</sequence>
<reference evidence="2 3" key="1">
    <citation type="submission" date="2015-01" db="EMBL/GenBank/DDBJ databases">
        <title>Evolution of Trichinella species and genotypes.</title>
        <authorList>
            <person name="Korhonen P.K."/>
            <person name="Edoardo P."/>
            <person name="Giuseppe L.R."/>
            <person name="Gasser R.B."/>
        </authorList>
    </citation>
    <scope>NUCLEOTIDE SEQUENCE [LARGE SCALE GENOMIC DNA]</scope>
    <source>
        <strain evidence="2">ISS1980</strain>
    </source>
</reference>
<dbReference type="EMBL" id="JYDO01000001">
    <property type="protein sequence ID" value="KRZ80726.1"/>
    <property type="molecule type" value="Genomic_DNA"/>
</dbReference>
<feature type="transmembrane region" description="Helical" evidence="1">
    <location>
        <begin position="39"/>
        <end position="61"/>
    </location>
</feature>
<evidence type="ECO:0000313" key="3">
    <source>
        <dbReference type="Proteomes" id="UP000054843"/>
    </source>
</evidence>
<accession>A0A0V1N9M3</accession>
<protein>
    <submittedName>
        <fullName evidence="2">Uncharacterized protein</fullName>
    </submittedName>
</protein>
<keyword evidence="1" id="KW-0812">Transmembrane</keyword>
<comment type="caution">
    <text evidence="2">The sequence shown here is derived from an EMBL/GenBank/DDBJ whole genome shotgun (WGS) entry which is preliminary data.</text>
</comment>
<proteinExistence type="predicted"/>
<organism evidence="2 3">
    <name type="scientific">Trichinella papuae</name>
    <dbReference type="NCBI Taxonomy" id="268474"/>
    <lineage>
        <taxon>Eukaryota</taxon>
        <taxon>Metazoa</taxon>
        <taxon>Ecdysozoa</taxon>
        <taxon>Nematoda</taxon>
        <taxon>Enoplea</taxon>
        <taxon>Dorylaimia</taxon>
        <taxon>Trichinellida</taxon>
        <taxon>Trichinellidae</taxon>
        <taxon>Trichinella</taxon>
    </lineage>
</organism>